<proteinExistence type="predicted"/>
<protein>
    <recommendedName>
        <fullName evidence="2">Glycoside hydrolase family 2 catalytic domain-containing protein</fullName>
    </recommendedName>
</protein>
<name>A0A9D2S361_9FIRM</name>
<dbReference type="InterPro" id="IPR051913">
    <property type="entry name" value="GH2_Domain-Containing"/>
</dbReference>
<dbReference type="Pfam" id="PF02836">
    <property type="entry name" value="Glyco_hydro_2_C"/>
    <property type="match status" value="1"/>
</dbReference>
<evidence type="ECO:0000313" key="4">
    <source>
        <dbReference type="Proteomes" id="UP000886803"/>
    </source>
</evidence>
<evidence type="ECO:0000259" key="2">
    <source>
        <dbReference type="Pfam" id="PF02836"/>
    </source>
</evidence>
<comment type="caution">
    <text evidence="3">The sequence shown here is derived from an EMBL/GenBank/DDBJ whole genome shotgun (WGS) entry which is preliminary data.</text>
</comment>
<feature type="region of interest" description="Disordered" evidence="1">
    <location>
        <begin position="31"/>
        <end position="50"/>
    </location>
</feature>
<reference evidence="3" key="1">
    <citation type="journal article" date="2021" name="PeerJ">
        <title>Extensive microbial diversity within the chicken gut microbiome revealed by metagenomics and culture.</title>
        <authorList>
            <person name="Gilroy R."/>
            <person name="Ravi A."/>
            <person name="Getino M."/>
            <person name="Pursley I."/>
            <person name="Horton D.L."/>
            <person name="Alikhan N.F."/>
            <person name="Baker D."/>
            <person name="Gharbi K."/>
            <person name="Hall N."/>
            <person name="Watson M."/>
            <person name="Adriaenssens E.M."/>
            <person name="Foster-Nyarko E."/>
            <person name="Jarju S."/>
            <person name="Secka A."/>
            <person name="Antonio M."/>
            <person name="Oren A."/>
            <person name="Chaudhuri R.R."/>
            <person name="La Ragione R."/>
            <person name="Hildebrand F."/>
            <person name="Pallen M.J."/>
        </authorList>
    </citation>
    <scope>NUCLEOTIDE SEQUENCE</scope>
    <source>
        <strain evidence="3">ChiBcec8-13705</strain>
    </source>
</reference>
<gene>
    <name evidence="3" type="ORF">H9945_08290</name>
</gene>
<accession>A0A9D2S361</accession>
<dbReference type="PANTHER" id="PTHR42732">
    <property type="entry name" value="BETA-GALACTOSIDASE"/>
    <property type="match status" value="1"/>
</dbReference>
<dbReference type="InterPro" id="IPR017853">
    <property type="entry name" value="GH"/>
</dbReference>
<dbReference type="GO" id="GO:0005975">
    <property type="term" value="P:carbohydrate metabolic process"/>
    <property type="evidence" value="ECO:0007669"/>
    <property type="project" value="InterPro"/>
</dbReference>
<dbReference type="SUPFAM" id="SSF51445">
    <property type="entry name" value="(Trans)glycosidases"/>
    <property type="match status" value="1"/>
</dbReference>
<evidence type="ECO:0000256" key="1">
    <source>
        <dbReference type="SAM" id="MobiDB-lite"/>
    </source>
</evidence>
<evidence type="ECO:0000313" key="3">
    <source>
        <dbReference type="EMBL" id="HJB42483.1"/>
    </source>
</evidence>
<dbReference type="GO" id="GO:0004553">
    <property type="term" value="F:hydrolase activity, hydrolyzing O-glycosyl compounds"/>
    <property type="evidence" value="ECO:0007669"/>
    <property type="project" value="InterPro"/>
</dbReference>
<dbReference type="AlphaFoldDB" id="A0A9D2S361"/>
<dbReference type="PANTHER" id="PTHR42732:SF1">
    <property type="entry name" value="BETA-MANNOSIDASE"/>
    <property type="match status" value="1"/>
</dbReference>
<organism evidence="3 4">
    <name type="scientific">Candidatus Gemmiger avicola</name>
    <dbReference type="NCBI Taxonomy" id="2838605"/>
    <lineage>
        <taxon>Bacteria</taxon>
        <taxon>Bacillati</taxon>
        <taxon>Bacillota</taxon>
        <taxon>Clostridia</taxon>
        <taxon>Eubacteriales</taxon>
        <taxon>Gemmiger</taxon>
    </lineage>
</organism>
<dbReference type="Proteomes" id="UP000886803">
    <property type="component" value="Unassembled WGS sequence"/>
</dbReference>
<sequence length="893" mass="95001">MRFSMLSPADTLSLAGAWQLTAGSIRTEMPLPGTLDTAGLGAPEPPQAGRLTRRHTYAGPARWVRTVALPPAAGGRLFWEVERARQLSAEVDGAPLPALIPASLSTAAVFELTPWAGRTVALTLISDNTYPGWPAGAITYASAATDETQTNWNGILGALRVVRRPAACILAVRVYPGRDTLDVAVDVAAAPTALARAFVELASPALAAPARRLPDALVPCPAAAPGAVTTLWLRGLAVRPGAPRWDEFDPQLTTLSAALFLPGSPAPADEAETRFGLRDFRVQGGRLALNGRAIFLRGEANCCVFPRTGHPPMDKAAWAALLGRYAAYGVNCVRFHSWCPPEAAFAAADEAGMLLQPELSDWDFRHALEDPAAEAYYARELCQILWTYANHPSFVMLSLGNELGNGEAGRAAMHRLLGAARRADPTRLYASASNDSYGEKGPDAASDFFTAMANRGAMLRATSSPLIGHLNHEFPGTRRHYTQAAEAGRGGQAVFGFEVGQYEIWPDFAQLARYDGVTLPHNLAMIRRRAAQTGAGACWTAGVAASGELALLCYKEEVEAALRTPAMSGLSLLGLQDFPGQGTALVGMMDALAEPKPYAFAAPARFKAFFAPVLPLARFDRYTFAAGDAFAADLELANYGRAAVGALHWLLYDDTTGCPLYGGELAGPFAPGGLRGAGAIACRLPDDGRAHRLTLRLRAGSAANAYPLWCYPDAPAEPAPAGVRVLTRLSEQDLGWIAAGGRALLDPDAALPGSLPCAFSTDFWSVGTFPAQTGTMGLLIDPAHPALADFPTEFHANWQWWAPAQGRALPLPAGVRPIVRVLDSVTRLGSRALLWEAQVGRGRVLLSGMALHRFPDRPECAHLLHCLTRYLAAPARPAAPLAPEALRRLVAEV</sequence>
<dbReference type="EMBL" id="DWYG01000138">
    <property type="protein sequence ID" value="HJB42483.1"/>
    <property type="molecule type" value="Genomic_DNA"/>
</dbReference>
<dbReference type="Gene3D" id="3.20.20.80">
    <property type="entry name" value="Glycosidases"/>
    <property type="match status" value="1"/>
</dbReference>
<feature type="domain" description="Glycoside hydrolase family 2 catalytic" evidence="2">
    <location>
        <begin position="363"/>
        <end position="490"/>
    </location>
</feature>
<reference evidence="3" key="2">
    <citation type="submission" date="2021-04" db="EMBL/GenBank/DDBJ databases">
        <authorList>
            <person name="Gilroy R."/>
        </authorList>
    </citation>
    <scope>NUCLEOTIDE SEQUENCE</scope>
    <source>
        <strain evidence="3">ChiBcec8-13705</strain>
    </source>
</reference>
<dbReference type="InterPro" id="IPR006103">
    <property type="entry name" value="Glyco_hydro_2_cat"/>
</dbReference>